<accession>A0ABQ3Q6G3</accession>
<evidence type="ECO:0000313" key="3">
    <source>
        <dbReference type="Proteomes" id="UP001052655"/>
    </source>
</evidence>
<protein>
    <submittedName>
        <fullName evidence="2">Uncharacterized protein</fullName>
    </submittedName>
</protein>
<evidence type="ECO:0000256" key="1">
    <source>
        <dbReference type="SAM" id="MobiDB-lite"/>
    </source>
</evidence>
<proteinExistence type="predicted"/>
<feature type="compositionally biased region" description="Basic and acidic residues" evidence="1">
    <location>
        <begin position="25"/>
        <end position="36"/>
    </location>
</feature>
<dbReference type="Proteomes" id="UP001052655">
    <property type="component" value="Unassembled WGS sequence"/>
</dbReference>
<gene>
    <name evidence="2" type="ORF">Sdagh_45920</name>
</gene>
<feature type="compositionally biased region" description="Low complexity" evidence="1">
    <location>
        <begin position="1"/>
        <end position="12"/>
    </location>
</feature>
<feature type="region of interest" description="Disordered" evidence="1">
    <location>
        <begin position="1"/>
        <end position="46"/>
    </location>
</feature>
<evidence type="ECO:0000313" key="2">
    <source>
        <dbReference type="EMBL" id="GHI32862.1"/>
    </source>
</evidence>
<name>A0ABQ3Q6G3_9ACTN</name>
<dbReference type="EMBL" id="BNDX01000011">
    <property type="protein sequence ID" value="GHI32862.1"/>
    <property type="molecule type" value="Genomic_DNA"/>
</dbReference>
<keyword evidence="3" id="KW-1185">Reference proteome</keyword>
<sequence>MTETTGTGTVTGWEPDGWDSDMEVPFEHADEGDAEARLGGGGARPA</sequence>
<reference evidence="2" key="1">
    <citation type="submission" date="2024-05" db="EMBL/GenBank/DDBJ databases">
        <title>Whole genome shotgun sequence of Streptomyces daghestanicus NBRC 12762.</title>
        <authorList>
            <person name="Komaki H."/>
            <person name="Tamura T."/>
        </authorList>
    </citation>
    <scope>NUCLEOTIDE SEQUENCE</scope>
    <source>
        <strain evidence="2">NBRC 12762</strain>
    </source>
</reference>
<comment type="caution">
    <text evidence="2">The sequence shown here is derived from an EMBL/GenBank/DDBJ whole genome shotgun (WGS) entry which is preliminary data.</text>
</comment>
<organism evidence="2 3">
    <name type="scientific">Streptomyces daghestanicus</name>
    <dbReference type="NCBI Taxonomy" id="66885"/>
    <lineage>
        <taxon>Bacteria</taxon>
        <taxon>Bacillati</taxon>
        <taxon>Actinomycetota</taxon>
        <taxon>Actinomycetes</taxon>
        <taxon>Kitasatosporales</taxon>
        <taxon>Streptomycetaceae</taxon>
        <taxon>Streptomyces</taxon>
    </lineage>
</organism>